<comment type="similarity">
    <text evidence="2 9">Belongs to the DXR family.</text>
</comment>
<dbReference type="UniPathway" id="UPA00056">
    <property type="reaction ID" value="UER00092"/>
</dbReference>
<comment type="pathway">
    <text evidence="1 9">Isoprenoid biosynthesis; isopentenyl diphosphate biosynthesis via DXP pathway; isopentenyl diphosphate from 1-deoxy-D-xylulose 5-phosphate: step 1/6.</text>
</comment>
<dbReference type="InterPro" id="IPR013644">
    <property type="entry name" value="DXP_reductoisomerase_C"/>
</dbReference>
<dbReference type="Pfam" id="PF08436">
    <property type="entry name" value="DXP_redisom_C"/>
    <property type="match status" value="1"/>
</dbReference>
<feature type="binding site" evidence="9">
    <location>
        <position position="245"/>
    </location>
    <ligand>
        <name>Mn(2+)</name>
        <dbReference type="ChEBI" id="CHEBI:29035"/>
    </ligand>
</feature>
<dbReference type="GO" id="GO:0070402">
    <property type="term" value="F:NADPH binding"/>
    <property type="evidence" value="ECO:0007669"/>
    <property type="project" value="InterPro"/>
</dbReference>
<sequence>MGAHLAAQVAGGLDRRAVRIGGGRVRGPRLVRALSRALGSAGARAAGRRLRAGRGSGGVAPAGASYVLLAFFVTWSCDTGAYAVGRTFGRRRPWALISPRKSLEGSIGRQALEVASRERDRMRVTALAAGHALDALCRQALVFRPQALALEQPDDPAAARAALESASPGASVWLGPGSAARVAAECDADVVVNGIVGARGLAASLATLDAGRRLALANKETLVVGGPLVQAALARARGADLIPVDSEHSAAFQCLAGRPPAEIARLTITASGGALRDHADWRRATREEVLAHPVWAMGRRITVDSALLFNKGLELIEARWLFDLDWGRLSAVLHRQALVHAIVTFRDGSSVLQAARPDMRLPIQLAISWPDRWAEAVPALDPEALGGLEFAPIAAGRFPAFDLARAAGEAGGTAPCVLNAADEVAVQAFLEGEISLGEVPDRVAEVLERHQPAPVESLAQLEAVDANARAAARAAVVSR</sequence>
<feature type="domain" description="1-deoxy-D-xylulose 5-phosphate reductoisomerase C-terminal" evidence="11">
    <location>
        <begin position="241"/>
        <end position="322"/>
    </location>
</feature>
<dbReference type="Gene3D" id="1.10.1740.10">
    <property type="match status" value="1"/>
</dbReference>
<comment type="function">
    <text evidence="9">Catalyzes the NADPH-dependent rearrangement and reduction of 1-deoxy-D-xylulose-5-phosphate (DXP) to 2-C-methyl-D-erythritol 4-phosphate (MEP).</text>
</comment>
<dbReference type="SUPFAM" id="SSF69055">
    <property type="entry name" value="1-deoxy-D-xylulose-5-phosphate reductoisomerase, C-terminal domain"/>
    <property type="match status" value="1"/>
</dbReference>
<keyword evidence="6 9" id="KW-0464">Manganese</keyword>
<dbReference type="PANTHER" id="PTHR30525">
    <property type="entry name" value="1-DEOXY-D-XYLULOSE 5-PHOSPHATE REDUCTOISOMERASE"/>
    <property type="match status" value="1"/>
</dbReference>
<feature type="binding site" evidence="9">
    <location>
        <position position="314"/>
    </location>
    <ligand>
        <name>Mn(2+)</name>
        <dbReference type="ChEBI" id="CHEBI:29035"/>
    </ligand>
</feature>
<evidence type="ECO:0000256" key="1">
    <source>
        <dbReference type="ARBA" id="ARBA00005094"/>
    </source>
</evidence>
<comment type="caution">
    <text evidence="9">Lacks conserved residue(s) required for the propagation of feature annotation.</text>
</comment>
<feature type="binding site" evidence="9">
    <location>
        <position position="105"/>
    </location>
    <ligand>
        <name>NADPH</name>
        <dbReference type="ChEBI" id="CHEBI:57783"/>
    </ligand>
</feature>
<dbReference type="InterPro" id="IPR003821">
    <property type="entry name" value="DXP_reductoisomerase"/>
</dbReference>
<dbReference type="InterPro" id="IPR036169">
    <property type="entry name" value="DXPR_C_sf"/>
</dbReference>
<keyword evidence="9" id="KW-0460">Magnesium</keyword>
<feature type="binding site" evidence="9">
    <location>
        <position position="271"/>
    </location>
    <ligand>
        <name>1-deoxy-D-xylulose 5-phosphate</name>
        <dbReference type="ChEBI" id="CHEBI:57792"/>
    </ligand>
</feature>
<dbReference type="AlphaFoldDB" id="A0A538SCB7"/>
<dbReference type="Gene3D" id="3.40.50.720">
    <property type="entry name" value="NAD(P)-binding Rossmann-like Domain"/>
    <property type="match status" value="1"/>
</dbReference>
<dbReference type="GO" id="GO:0030145">
    <property type="term" value="F:manganese ion binding"/>
    <property type="evidence" value="ECO:0007669"/>
    <property type="project" value="TreeGrafter"/>
</dbReference>
<evidence type="ECO:0000256" key="4">
    <source>
        <dbReference type="ARBA" id="ARBA00022857"/>
    </source>
</evidence>
<feature type="binding site" evidence="9">
    <location>
        <position position="305"/>
    </location>
    <ligand>
        <name>1-deoxy-D-xylulose 5-phosphate</name>
        <dbReference type="ChEBI" id="CHEBI:57792"/>
    </ligand>
</feature>
<evidence type="ECO:0000256" key="7">
    <source>
        <dbReference type="ARBA" id="ARBA00023229"/>
    </source>
</evidence>
<dbReference type="EC" id="1.1.1.267" evidence="9"/>
<keyword evidence="3 9" id="KW-0479">Metal-binding</keyword>
<feature type="domain" description="1-deoxy-D-xylulose 5-phosphate reductoisomerase N-terminal" evidence="10">
    <location>
        <begin position="105"/>
        <end position="226"/>
    </location>
</feature>
<accession>A0A538SCB7</accession>
<dbReference type="InterPro" id="IPR036291">
    <property type="entry name" value="NAD(P)-bd_dom_sf"/>
</dbReference>
<evidence type="ECO:0000259" key="10">
    <source>
        <dbReference type="Pfam" id="PF02670"/>
    </source>
</evidence>
<comment type="caution">
    <text evidence="13">The sequence shown here is derived from an EMBL/GenBank/DDBJ whole genome shotgun (WGS) entry which is preliminary data.</text>
</comment>
<dbReference type="PANTHER" id="PTHR30525:SF0">
    <property type="entry name" value="1-DEOXY-D-XYLULOSE 5-PHOSPHATE REDUCTOISOMERASE, CHLOROPLASTIC"/>
    <property type="match status" value="1"/>
</dbReference>
<evidence type="ECO:0000256" key="3">
    <source>
        <dbReference type="ARBA" id="ARBA00022723"/>
    </source>
</evidence>
<dbReference type="InterPro" id="IPR026877">
    <property type="entry name" value="DXPR_C"/>
</dbReference>
<dbReference type="Proteomes" id="UP000317716">
    <property type="component" value="Unassembled WGS sequence"/>
</dbReference>
<feature type="binding site" evidence="9">
    <location>
        <position position="292"/>
    </location>
    <ligand>
        <name>1-deoxy-D-xylulose 5-phosphate</name>
        <dbReference type="ChEBI" id="CHEBI:57792"/>
    </ligand>
</feature>
<evidence type="ECO:0000256" key="8">
    <source>
        <dbReference type="ARBA" id="ARBA00048543"/>
    </source>
</evidence>
<feature type="binding site" evidence="9">
    <location>
        <position position="107"/>
    </location>
    <ligand>
        <name>NADPH</name>
        <dbReference type="ChEBI" id="CHEBI:57783"/>
    </ligand>
</feature>
<keyword evidence="7 9" id="KW-0414">Isoprene biosynthesis</keyword>
<feature type="binding site" evidence="9">
    <location>
        <position position="246"/>
    </location>
    <ligand>
        <name>1-deoxy-D-xylulose 5-phosphate</name>
        <dbReference type="ChEBI" id="CHEBI:57792"/>
    </ligand>
</feature>
<feature type="binding site" evidence="9">
    <location>
        <position position="247"/>
    </location>
    <ligand>
        <name>1-deoxy-D-xylulose 5-phosphate</name>
        <dbReference type="ChEBI" id="CHEBI:57792"/>
    </ligand>
</feature>
<dbReference type="EMBL" id="VBOS01000460">
    <property type="protein sequence ID" value="TMQ49030.1"/>
    <property type="molecule type" value="Genomic_DNA"/>
</dbReference>
<keyword evidence="13" id="KW-0413">Isomerase</keyword>
<dbReference type="HAMAP" id="MF_00183">
    <property type="entry name" value="DXP_reductoisom"/>
    <property type="match status" value="1"/>
</dbReference>
<feature type="binding site" evidence="9">
    <location>
        <position position="247"/>
    </location>
    <ligand>
        <name>Mn(2+)</name>
        <dbReference type="ChEBI" id="CHEBI:29035"/>
    </ligand>
</feature>
<feature type="binding site" evidence="9">
    <location>
        <position position="314"/>
    </location>
    <ligand>
        <name>1-deoxy-D-xylulose 5-phosphate</name>
        <dbReference type="ChEBI" id="CHEBI:57792"/>
    </ligand>
</feature>
<name>A0A538SCB7_UNCEI</name>
<keyword evidence="5 9" id="KW-0560">Oxidoreductase</keyword>
<feature type="binding site" evidence="9">
    <location>
        <position position="311"/>
    </location>
    <ligand>
        <name>1-deoxy-D-xylulose 5-phosphate</name>
        <dbReference type="ChEBI" id="CHEBI:57792"/>
    </ligand>
</feature>
<evidence type="ECO:0000256" key="6">
    <source>
        <dbReference type="ARBA" id="ARBA00023211"/>
    </source>
</evidence>
<evidence type="ECO:0000256" key="5">
    <source>
        <dbReference type="ARBA" id="ARBA00023002"/>
    </source>
</evidence>
<evidence type="ECO:0000259" key="11">
    <source>
        <dbReference type="Pfam" id="PF08436"/>
    </source>
</evidence>
<comment type="catalytic activity">
    <reaction evidence="8">
        <text>2-C-methyl-D-erythritol 4-phosphate + NADP(+) = 1-deoxy-D-xylulose 5-phosphate + NADPH + H(+)</text>
        <dbReference type="Rhea" id="RHEA:13717"/>
        <dbReference type="ChEBI" id="CHEBI:15378"/>
        <dbReference type="ChEBI" id="CHEBI:57783"/>
        <dbReference type="ChEBI" id="CHEBI:57792"/>
        <dbReference type="ChEBI" id="CHEBI:58262"/>
        <dbReference type="ChEBI" id="CHEBI:58349"/>
        <dbReference type="EC" id="1.1.1.267"/>
    </reaction>
    <physiologicalReaction direction="right-to-left" evidence="8">
        <dbReference type="Rhea" id="RHEA:13719"/>
    </physiologicalReaction>
</comment>
<evidence type="ECO:0000313" key="14">
    <source>
        <dbReference type="Proteomes" id="UP000317716"/>
    </source>
</evidence>
<dbReference type="SUPFAM" id="SSF51735">
    <property type="entry name" value="NAD(P)-binding Rossmann-fold domains"/>
    <property type="match status" value="1"/>
</dbReference>
<dbReference type="GO" id="GO:0016853">
    <property type="term" value="F:isomerase activity"/>
    <property type="evidence" value="ECO:0007669"/>
    <property type="project" value="UniProtKB-KW"/>
</dbReference>
<protein>
    <recommendedName>
        <fullName evidence="9">1-deoxy-D-xylulose 5-phosphate reductoisomerase</fullName>
        <shortName evidence="9">DXP reductoisomerase</shortName>
        <ecNumber evidence="9">1.1.1.267</ecNumber>
    </recommendedName>
    <alternativeName>
        <fullName evidence="9">1-deoxyxylulose-5-phosphate reductoisomerase</fullName>
    </alternativeName>
    <alternativeName>
        <fullName evidence="9">2-C-methyl-D-erythritol 4-phosphate synthase</fullName>
    </alternativeName>
</protein>
<organism evidence="13 14">
    <name type="scientific">Eiseniibacteriota bacterium</name>
    <dbReference type="NCBI Taxonomy" id="2212470"/>
    <lineage>
        <taxon>Bacteria</taxon>
        <taxon>Candidatus Eiseniibacteriota</taxon>
    </lineage>
</organism>
<gene>
    <name evidence="9" type="primary">dxr</name>
    <name evidence="13" type="ORF">E6K72_12555</name>
</gene>
<feature type="binding site" evidence="9">
    <location>
        <position position="310"/>
    </location>
    <ligand>
        <name>1-deoxy-D-xylulose 5-phosphate</name>
        <dbReference type="ChEBI" id="CHEBI:57792"/>
    </ligand>
</feature>
<feature type="domain" description="DXP reductoisomerase C-terminal" evidence="12">
    <location>
        <begin position="356"/>
        <end position="470"/>
    </location>
</feature>
<proteinExistence type="inferred from homology"/>
<dbReference type="Pfam" id="PF02670">
    <property type="entry name" value="DXP_reductoisom"/>
    <property type="match status" value="1"/>
</dbReference>
<dbReference type="NCBIfam" id="TIGR00243">
    <property type="entry name" value="Dxr"/>
    <property type="match status" value="1"/>
</dbReference>
<evidence type="ECO:0000313" key="13">
    <source>
        <dbReference type="EMBL" id="TMQ49030.1"/>
    </source>
</evidence>
<evidence type="ECO:0000256" key="9">
    <source>
        <dbReference type="HAMAP-Rule" id="MF_00183"/>
    </source>
</evidence>
<feature type="binding site" evidence="9">
    <location>
        <position position="298"/>
    </location>
    <ligand>
        <name>NADPH</name>
        <dbReference type="ChEBI" id="CHEBI:57783"/>
    </ligand>
</feature>
<reference evidence="13 14" key="1">
    <citation type="journal article" date="2019" name="Nat. Microbiol.">
        <title>Mediterranean grassland soil C-N compound turnover is dependent on rainfall and depth, and is mediated by genomically divergent microorganisms.</title>
        <authorList>
            <person name="Diamond S."/>
            <person name="Andeer P.F."/>
            <person name="Li Z."/>
            <person name="Crits-Christoph A."/>
            <person name="Burstein D."/>
            <person name="Anantharaman K."/>
            <person name="Lane K.R."/>
            <person name="Thomas B.C."/>
            <person name="Pan C."/>
            <person name="Northen T.R."/>
            <person name="Banfield J.F."/>
        </authorList>
    </citation>
    <scope>NUCLEOTIDE SEQUENCE [LARGE SCALE GENOMIC DNA]</scope>
    <source>
        <strain evidence="13">WS_2</strain>
    </source>
</reference>
<dbReference type="Pfam" id="PF13288">
    <property type="entry name" value="DXPR_C"/>
    <property type="match status" value="1"/>
</dbReference>
<feature type="binding site" evidence="9">
    <location>
        <position position="130"/>
    </location>
    <ligand>
        <name>NADPH</name>
        <dbReference type="ChEBI" id="CHEBI:57783"/>
    </ligand>
</feature>
<evidence type="ECO:0000256" key="2">
    <source>
        <dbReference type="ARBA" id="ARBA00006825"/>
    </source>
</evidence>
<dbReference type="InterPro" id="IPR013512">
    <property type="entry name" value="DXP_reductoisomerase_N"/>
</dbReference>
<feature type="binding site" evidence="9">
    <location>
        <position position="220"/>
    </location>
    <ligand>
        <name>NADPH</name>
        <dbReference type="ChEBI" id="CHEBI:57783"/>
    </ligand>
</feature>
<dbReference type="SUPFAM" id="SSF55347">
    <property type="entry name" value="Glyceraldehyde-3-phosphate dehydrogenase-like, C-terminal domain"/>
    <property type="match status" value="1"/>
</dbReference>
<evidence type="ECO:0000259" key="12">
    <source>
        <dbReference type="Pfam" id="PF13288"/>
    </source>
</evidence>
<comment type="cofactor">
    <cofactor evidence="9">
        <name>Mg(2+)</name>
        <dbReference type="ChEBI" id="CHEBI:18420"/>
    </cofactor>
    <cofactor evidence="9">
        <name>Mn(2+)</name>
        <dbReference type="ChEBI" id="CHEBI:29035"/>
    </cofactor>
</comment>
<feature type="binding site" evidence="9">
    <location>
        <position position="218"/>
    </location>
    <ligand>
        <name>NADPH</name>
        <dbReference type="ChEBI" id="CHEBI:57783"/>
    </ligand>
</feature>
<dbReference type="GO" id="GO:0030604">
    <property type="term" value="F:1-deoxy-D-xylulose-5-phosphate reductoisomerase activity"/>
    <property type="evidence" value="ECO:0007669"/>
    <property type="project" value="UniProtKB-UniRule"/>
</dbReference>
<keyword evidence="4 9" id="KW-0521">NADP</keyword>
<feature type="binding site" evidence="9">
    <location>
        <position position="219"/>
    </location>
    <ligand>
        <name>1-deoxy-D-xylulose 5-phosphate</name>
        <dbReference type="ChEBI" id="CHEBI:57792"/>
    </ligand>
</feature>
<feature type="binding site" evidence="9">
    <location>
        <position position="106"/>
    </location>
    <ligand>
        <name>NADPH</name>
        <dbReference type="ChEBI" id="CHEBI:57783"/>
    </ligand>
</feature>
<dbReference type="GO" id="GO:0051484">
    <property type="term" value="P:isopentenyl diphosphate biosynthetic process, methylerythritol 4-phosphate pathway involved in terpenoid biosynthetic process"/>
    <property type="evidence" value="ECO:0007669"/>
    <property type="project" value="TreeGrafter"/>
</dbReference>